<evidence type="ECO:0008006" key="4">
    <source>
        <dbReference type="Google" id="ProtNLM"/>
    </source>
</evidence>
<evidence type="ECO:0000256" key="1">
    <source>
        <dbReference type="SAM" id="SignalP"/>
    </source>
</evidence>
<dbReference type="EMBL" id="JAUSZI010000002">
    <property type="protein sequence ID" value="MDQ1027265.1"/>
    <property type="molecule type" value="Genomic_DNA"/>
</dbReference>
<gene>
    <name evidence="2" type="ORF">QF035_004847</name>
</gene>
<dbReference type="RefSeq" id="WP_307522616.1">
    <property type="nucleotide sequence ID" value="NZ_JAUSZI010000002.1"/>
</dbReference>
<comment type="caution">
    <text evidence="2">The sequence shown here is derived from an EMBL/GenBank/DDBJ whole genome shotgun (WGS) entry which is preliminary data.</text>
</comment>
<feature type="signal peptide" evidence="1">
    <location>
        <begin position="1"/>
        <end position="26"/>
    </location>
</feature>
<evidence type="ECO:0000313" key="2">
    <source>
        <dbReference type="EMBL" id="MDQ1027265.1"/>
    </source>
</evidence>
<accession>A0ABU0SUP3</accession>
<reference evidence="2 3" key="1">
    <citation type="submission" date="2023-07" db="EMBL/GenBank/DDBJ databases">
        <title>Comparative genomics of wheat-associated soil bacteria to identify genetic determinants of phenazine resistance.</title>
        <authorList>
            <person name="Mouncey N."/>
        </authorList>
    </citation>
    <scope>NUCLEOTIDE SEQUENCE [LARGE SCALE GENOMIC DNA]</scope>
    <source>
        <strain evidence="2 3">V2I4</strain>
    </source>
</reference>
<organism evidence="2 3">
    <name type="scientific">Streptomyces umbrinus</name>
    <dbReference type="NCBI Taxonomy" id="67370"/>
    <lineage>
        <taxon>Bacteria</taxon>
        <taxon>Bacillati</taxon>
        <taxon>Actinomycetota</taxon>
        <taxon>Actinomycetes</taxon>
        <taxon>Kitasatosporales</taxon>
        <taxon>Streptomycetaceae</taxon>
        <taxon>Streptomyces</taxon>
        <taxon>Streptomyces phaeochromogenes group</taxon>
    </lineage>
</organism>
<evidence type="ECO:0000313" key="3">
    <source>
        <dbReference type="Proteomes" id="UP001230328"/>
    </source>
</evidence>
<feature type="chain" id="PRO_5045330878" description="Lipoprotein" evidence="1">
    <location>
        <begin position="27"/>
        <end position="309"/>
    </location>
</feature>
<name>A0ABU0SUP3_9ACTN</name>
<dbReference type="Proteomes" id="UP001230328">
    <property type="component" value="Unassembled WGS sequence"/>
</dbReference>
<keyword evidence="1" id="KW-0732">Signal</keyword>
<proteinExistence type="predicted"/>
<keyword evidence="3" id="KW-1185">Reference proteome</keyword>
<sequence length="309" mass="32217">MRIRATVAAVTGALALSAFVVPAAQADDSAISRADVAKVLDSAHAASGKSGARIAAAEADAPYALDASFSNVKVNGGKAIVAGTSKQVTVPTTFTLTHAADVDIAAEDFVFDLEIYRGSYDSPDNYLFGDLYPTCTPVSTTVASCKGTIDVRPGEGELLNSDAGTWNANAYAVAFNGQDPSAEDFDITKVGYAEIAKAGTTKVQRFSKLTVNASPEPVKKGKTITVKGNLTRANWETNKYAGYTVQSVKLQFKKKGTSTYVDVKTVKSGSAGALKTTVKAAADGYFRYNFAGTTTTPAVKAAGDFVDVN</sequence>
<protein>
    <recommendedName>
        <fullName evidence="4">Lipoprotein</fullName>
    </recommendedName>
</protein>